<dbReference type="InterPro" id="IPR012495">
    <property type="entry name" value="TadE-like_dom"/>
</dbReference>
<dbReference type="Pfam" id="PF07811">
    <property type="entry name" value="TadE"/>
    <property type="match status" value="1"/>
</dbReference>
<dbReference type="RefSeq" id="WP_265964263.1">
    <property type="nucleotide sequence ID" value="NZ_JAPEVI010000003.1"/>
</dbReference>
<dbReference type="Proteomes" id="UP001300261">
    <property type="component" value="Unassembled WGS sequence"/>
</dbReference>
<protein>
    <submittedName>
        <fullName evidence="3">Pilus assembly protein</fullName>
    </submittedName>
</protein>
<evidence type="ECO:0000259" key="2">
    <source>
        <dbReference type="Pfam" id="PF07811"/>
    </source>
</evidence>
<keyword evidence="1" id="KW-1133">Transmembrane helix</keyword>
<gene>
    <name evidence="3" type="ORF">ON753_18530</name>
</gene>
<comment type="caution">
    <text evidence="3">The sequence shown here is derived from an EMBL/GenBank/DDBJ whole genome shotgun (WGS) entry which is preliminary data.</text>
</comment>
<evidence type="ECO:0000256" key="1">
    <source>
        <dbReference type="SAM" id="Phobius"/>
    </source>
</evidence>
<keyword evidence="1" id="KW-0472">Membrane</keyword>
<keyword evidence="4" id="KW-1185">Reference proteome</keyword>
<evidence type="ECO:0000313" key="3">
    <source>
        <dbReference type="EMBL" id="MCX2724343.1"/>
    </source>
</evidence>
<reference evidence="3 4" key="1">
    <citation type="journal article" date="2016" name="Int. J. Syst. Evol. Microbiol.">
        <title>Labrenzia salina sp. nov., isolated from the rhizosphere of the halophyte Arthrocnemum macrostachyum.</title>
        <authorList>
            <person name="Camacho M."/>
            <person name="Redondo-Gomez S."/>
            <person name="Rodriguez-Llorente I."/>
            <person name="Rohde M."/>
            <person name="Sproer C."/>
            <person name="Schumann P."/>
            <person name="Klenk H.P."/>
            <person name="Montero-Calasanz M.D.C."/>
        </authorList>
    </citation>
    <scope>NUCLEOTIDE SEQUENCE [LARGE SCALE GENOMIC DNA]</scope>
    <source>
        <strain evidence="3 4">DSM 29163</strain>
    </source>
</reference>
<feature type="domain" description="TadE-like" evidence="2">
    <location>
        <begin position="9"/>
        <end position="50"/>
    </location>
</feature>
<sequence>MRFFRDDRGVAAVEMALVAPFLILGLLLMLDVGIAVKERMDLDHSTRSGAQAAMANVNEAQQIADLVTASTNGAPGVTVSVVKTCSCGSVAVQCTSWCSAKVPPSVFLDISASKPHAGFLLPVFTLESETHVQIR</sequence>
<dbReference type="EMBL" id="JAPEVI010000003">
    <property type="protein sequence ID" value="MCX2724343.1"/>
    <property type="molecule type" value="Genomic_DNA"/>
</dbReference>
<keyword evidence="1" id="KW-0812">Transmembrane</keyword>
<accession>A0ABT3R5N1</accession>
<proteinExistence type="predicted"/>
<name>A0ABT3R5N1_9HYPH</name>
<evidence type="ECO:0000313" key="4">
    <source>
        <dbReference type="Proteomes" id="UP001300261"/>
    </source>
</evidence>
<feature type="transmembrane region" description="Helical" evidence="1">
    <location>
        <begin position="12"/>
        <end position="30"/>
    </location>
</feature>
<organism evidence="3 4">
    <name type="scientific">Roseibium salinum</name>
    <dbReference type="NCBI Taxonomy" id="1604349"/>
    <lineage>
        <taxon>Bacteria</taxon>
        <taxon>Pseudomonadati</taxon>
        <taxon>Pseudomonadota</taxon>
        <taxon>Alphaproteobacteria</taxon>
        <taxon>Hyphomicrobiales</taxon>
        <taxon>Stappiaceae</taxon>
        <taxon>Roseibium</taxon>
    </lineage>
</organism>